<dbReference type="AlphaFoldDB" id="A0A0D3HC15"/>
<reference evidence="8" key="1">
    <citation type="journal article" date="2009" name="Rice">
        <title>De Novo Next Generation Sequencing of Plant Genomes.</title>
        <authorList>
            <person name="Rounsley S."/>
            <person name="Marri P.R."/>
            <person name="Yu Y."/>
            <person name="He R."/>
            <person name="Sisneros N."/>
            <person name="Goicoechea J.L."/>
            <person name="Lee S.J."/>
            <person name="Angelova A."/>
            <person name="Kudrna D."/>
            <person name="Luo M."/>
            <person name="Affourtit J."/>
            <person name="Desany B."/>
            <person name="Knight J."/>
            <person name="Niazi F."/>
            <person name="Egholm M."/>
            <person name="Wing R.A."/>
        </authorList>
    </citation>
    <scope>NUCLEOTIDE SEQUENCE [LARGE SCALE GENOMIC DNA]</scope>
    <source>
        <strain evidence="8">cv. IRGC 105608</strain>
    </source>
</reference>
<feature type="region of interest" description="Disordered" evidence="6">
    <location>
        <begin position="61"/>
        <end position="154"/>
    </location>
</feature>
<protein>
    <recommendedName>
        <fullName evidence="7">MBD domain-containing protein</fullName>
    </recommendedName>
</protein>
<dbReference type="PaxDb" id="65489-OBART10G05070.1"/>
<dbReference type="EnsemblPlants" id="OBART10G05070.1">
    <property type="protein sequence ID" value="OBART10G05070.1"/>
    <property type="gene ID" value="OBART10G05070"/>
</dbReference>
<dbReference type="Gramene" id="OBART10G05070.1">
    <property type="protein sequence ID" value="OBART10G05070.1"/>
    <property type="gene ID" value="OBART10G05070"/>
</dbReference>
<evidence type="ECO:0000256" key="5">
    <source>
        <dbReference type="ARBA" id="ARBA00023242"/>
    </source>
</evidence>
<evidence type="ECO:0000256" key="1">
    <source>
        <dbReference type="ARBA" id="ARBA00004123"/>
    </source>
</evidence>
<dbReference type="Gene3D" id="3.30.890.10">
    <property type="entry name" value="Methyl-cpg-binding Protein 2, Chain A"/>
    <property type="match status" value="1"/>
</dbReference>
<keyword evidence="5" id="KW-0539">Nucleus</keyword>
<accession>A0A0D3HC15</accession>
<organism evidence="8">
    <name type="scientific">Oryza barthii</name>
    <dbReference type="NCBI Taxonomy" id="65489"/>
    <lineage>
        <taxon>Eukaryota</taxon>
        <taxon>Viridiplantae</taxon>
        <taxon>Streptophyta</taxon>
        <taxon>Embryophyta</taxon>
        <taxon>Tracheophyta</taxon>
        <taxon>Spermatophyta</taxon>
        <taxon>Magnoliopsida</taxon>
        <taxon>Liliopsida</taxon>
        <taxon>Poales</taxon>
        <taxon>Poaceae</taxon>
        <taxon>BOP clade</taxon>
        <taxon>Oryzoideae</taxon>
        <taxon>Oryzeae</taxon>
        <taxon>Oryzinae</taxon>
        <taxon>Oryza</taxon>
    </lineage>
</organism>
<evidence type="ECO:0000259" key="7">
    <source>
        <dbReference type="PROSITE" id="PS50982"/>
    </source>
</evidence>
<keyword evidence="9" id="KW-1185">Reference proteome</keyword>
<dbReference type="Proteomes" id="UP000026960">
    <property type="component" value="Chromosome 10"/>
</dbReference>
<dbReference type="InterPro" id="IPR016177">
    <property type="entry name" value="DNA-bd_dom_sf"/>
</dbReference>
<feature type="domain" description="MBD" evidence="7">
    <location>
        <begin position="6"/>
        <end position="75"/>
    </location>
</feature>
<sequence>MSPAWKHHGRKQKLSLPDGWKIEKKKYRYGTDKFYREESTGKLCRSIPEVKRYLEQNSVANLKPPLDMDGSTSSTAPVESTISCLGRQNLMKPKATSFSDEHISQDNNKSSGGHRNDGQREMVQLESAQEKKPVKKMNKFNLKELPESMDDDYL</sequence>
<keyword evidence="4" id="KW-0804">Transcription</keyword>
<evidence type="ECO:0000256" key="2">
    <source>
        <dbReference type="ARBA" id="ARBA00023015"/>
    </source>
</evidence>
<evidence type="ECO:0000256" key="6">
    <source>
        <dbReference type="SAM" id="MobiDB-lite"/>
    </source>
</evidence>
<dbReference type="GO" id="GO:0005634">
    <property type="term" value="C:nucleus"/>
    <property type="evidence" value="ECO:0007669"/>
    <property type="project" value="UniProtKB-SubCell"/>
</dbReference>
<name>A0A0D3HC15_9ORYZ</name>
<feature type="compositionally biased region" description="Polar residues" evidence="6">
    <location>
        <begin position="70"/>
        <end position="83"/>
    </location>
</feature>
<dbReference type="PROSITE" id="PS50982">
    <property type="entry name" value="MBD"/>
    <property type="match status" value="1"/>
</dbReference>
<evidence type="ECO:0000256" key="4">
    <source>
        <dbReference type="ARBA" id="ARBA00023163"/>
    </source>
</evidence>
<dbReference type="HOGENOM" id="CLU_106478_0_0_1"/>
<reference evidence="8" key="2">
    <citation type="submission" date="2015-03" db="UniProtKB">
        <authorList>
            <consortium name="EnsemblPlants"/>
        </authorList>
    </citation>
    <scope>IDENTIFICATION</scope>
</reference>
<evidence type="ECO:0000313" key="8">
    <source>
        <dbReference type="EnsemblPlants" id="OBART10G05070.1"/>
    </source>
</evidence>
<evidence type="ECO:0000256" key="3">
    <source>
        <dbReference type="ARBA" id="ARBA00023125"/>
    </source>
</evidence>
<keyword evidence="2" id="KW-0805">Transcription regulation</keyword>
<dbReference type="GO" id="GO:0003677">
    <property type="term" value="F:DNA binding"/>
    <property type="evidence" value="ECO:0007669"/>
    <property type="project" value="UniProtKB-KW"/>
</dbReference>
<proteinExistence type="predicted"/>
<dbReference type="Pfam" id="PF01429">
    <property type="entry name" value="MBD"/>
    <property type="match status" value="1"/>
</dbReference>
<evidence type="ECO:0000313" key="9">
    <source>
        <dbReference type="Proteomes" id="UP000026960"/>
    </source>
</evidence>
<keyword evidence="3" id="KW-0238">DNA-binding</keyword>
<dbReference type="SUPFAM" id="SSF54171">
    <property type="entry name" value="DNA-binding domain"/>
    <property type="match status" value="1"/>
</dbReference>
<comment type="subcellular location">
    <subcellularLocation>
        <location evidence="1">Nucleus</location>
    </subcellularLocation>
</comment>
<dbReference type="InterPro" id="IPR001739">
    <property type="entry name" value="Methyl_CpG_DNA-bd"/>
</dbReference>